<evidence type="ECO:0000313" key="2">
    <source>
        <dbReference type="Proteomes" id="UP000276133"/>
    </source>
</evidence>
<proteinExistence type="predicted"/>
<dbReference type="AlphaFoldDB" id="A0A3M7PID1"/>
<sequence length="68" mass="7892">MTKKRSILNYLTNQLTFAFNLTITLKFLTKYFSQSKTAIGKSWMAIGKTGCLDYIIKSKELDDMFKNQ</sequence>
<reference evidence="1 2" key="1">
    <citation type="journal article" date="2018" name="Sci. Rep.">
        <title>Genomic signatures of local adaptation to the degree of environmental predictability in rotifers.</title>
        <authorList>
            <person name="Franch-Gras L."/>
            <person name="Hahn C."/>
            <person name="Garcia-Roger E.M."/>
            <person name="Carmona M.J."/>
            <person name="Serra M."/>
            <person name="Gomez A."/>
        </authorList>
    </citation>
    <scope>NUCLEOTIDE SEQUENCE [LARGE SCALE GENOMIC DNA]</scope>
    <source>
        <strain evidence="1">HYR1</strain>
    </source>
</reference>
<protein>
    <submittedName>
        <fullName evidence="1">Uncharacterized protein</fullName>
    </submittedName>
</protein>
<name>A0A3M7PID1_BRAPC</name>
<comment type="caution">
    <text evidence="1">The sequence shown here is derived from an EMBL/GenBank/DDBJ whole genome shotgun (WGS) entry which is preliminary data.</text>
</comment>
<dbReference type="Proteomes" id="UP000276133">
    <property type="component" value="Unassembled WGS sequence"/>
</dbReference>
<dbReference type="EMBL" id="REGN01010772">
    <property type="protein sequence ID" value="RMZ98460.1"/>
    <property type="molecule type" value="Genomic_DNA"/>
</dbReference>
<accession>A0A3M7PID1</accession>
<gene>
    <name evidence="1" type="ORF">BpHYR1_034356</name>
</gene>
<evidence type="ECO:0000313" key="1">
    <source>
        <dbReference type="EMBL" id="RMZ98460.1"/>
    </source>
</evidence>
<organism evidence="1 2">
    <name type="scientific">Brachionus plicatilis</name>
    <name type="common">Marine rotifer</name>
    <name type="synonym">Brachionus muelleri</name>
    <dbReference type="NCBI Taxonomy" id="10195"/>
    <lineage>
        <taxon>Eukaryota</taxon>
        <taxon>Metazoa</taxon>
        <taxon>Spiralia</taxon>
        <taxon>Gnathifera</taxon>
        <taxon>Rotifera</taxon>
        <taxon>Eurotatoria</taxon>
        <taxon>Monogononta</taxon>
        <taxon>Pseudotrocha</taxon>
        <taxon>Ploima</taxon>
        <taxon>Brachionidae</taxon>
        <taxon>Brachionus</taxon>
    </lineage>
</organism>
<keyword evidence="2" id="KW-1185">Reference proteome</keyword>